<dbReference type="GO" id="GO:0006310">
    <property type="term" value="P:DNA recombination"/>
    <property type="evidence" value="ECO:0007669"/>
    <property type="project" value="UniProtKB-KW"/>
</dbReference>
<accession>A0A8S4BX82</accession>
<feature type="domain" description="Toprim" evidence="7">
    <location>
        <begin position="78"/>
        <end position="172"/>
    </location>
</feature>
<dbReference type="InterPro" id="IPR023627">
    <property type="entry name" value="Rcmb_RecR"/>
</dbReference>
<keyword evidence="3" id="KW-0863">Zinc-finger</keyword>
<evidence type="ECO:0000313" key="8">
    <source>
        <dbReference type="EMBL" id="CAG7599384.1"/>
    </source>
</evidence>
<dbReference type="NCBIfam" id="TIGR00615">
    <property type="entry name" value="recR"/>
    <property type="match status" value="1"/>
</dbReference>
<organism evidence="8 9">
    <name type="scientific">Hyalomma marginatum</name>
    <dbReference type="NCBI Taxonomy" id="34627"/>
    <lineage>
        <taxon>Eukaryota</taxon>
        <taxon>Metazoa</taxon>
        <taxon>Ecdysozoa</taxon>
        <taxon>Arthropoda</taxon>
        <taxon>Chelicerata</taxon>
        <taxon>Arachnida</taxon>
        <taxon>Acari</taxon>
        <taxon>Parasitiformes</taxon>
        <taxon>Ixodida</taxon>
        <taxon>Ixodoidea</taxon>
        <taxon>Ixodidae</taxon>
        <taxon>Hyalomminae</taxon>
        <taxon>Hyalomma</taxon>
    </lineage>
</organism>
<name>A0A8S4BX82_9ACAR</name>
<keyword evidence="9" id="KW-1185">Reference proteome</keyword>
<dbReference type="Pfam" id="PF21175">
    <property type="entry name" value="RecR_C"/>
    <property type="match status" value="1"/>
</dbReference>
<dbReference type="HAMAP" id="MF_00017">
    <property type="entry name" value="RecR"/>
    <property type="match status" value="1"/>
</dbReference>
<protein>
    <submittedName>
        <fullName evidence="8">Recombination protein RecR</fullName>
    </submittedName>
</protein>
<dbReference type="InterPro" id="IPR015967">
    <property type="entry name" value="Rcmb_RecR_Znf"/>
</dbReference>
<dbReference type="PANTHER" id="PTHR30446">
    <property type="entry name" value="RECOMBINATION PROTEIN RECR"/>
    <property type="match status" value="1"/>
</dbReference>
<dbReference type="Pfam" id="PF13662">
    <property type="entry name" value="Toprim_4"/>
    <property type="match status" value="1"/>
</dbReference>
<dbReference type="GO" id="GO:0003677">
    <property type="term" value="F:DNA binding"/>
    <property type="evidence" value="ECO:0007669"/>
    <property type="project" value="InterPro"/>
</dbReference>
<dbReference type="AlphaFoldDB" id="A0A8S4BX82"/>
<dbReference type="Gene3D" id="1.10.8.420">
    <property type="entry name" value="RecR Domain 1"/>
    <property type="match status" value="1"/>
</dbReference>
<evidence type="ECO:0000259" key="7">
    <source>
        <dbReference type="PROSITE" id="PS50880"/>
    </source>
</evidence>
<dbReference type="GO" id="GO:0006281">
    <property type="term" value="P:DNA repair"/>
    <property type="evidence" value="ECO:0007669"/>
    <property type="project" value="UniProtKB-KW"/>
</dbReference>
<evidence type="ECO:0000256" key="2">
    <source>
        <dbReference type="ARBA" id="ARBA00022763"/>
    </source>
</evidence>
<keyword evidence="5" id="KW-0233">DNA recombination</keyword>
<dbReference type="Gene3D" id="3.40.1360.10">
    <property type="match status" value="1"/>
</dbReference>
<reference evidence="8" key="1">
    <citation type="submission" date="2021-06" db="EMBL/GenBank/DDBJ databases">
        <authorList>
            <person name="Nardi T."/>
            <person name="Nardi T."/>
        </authorList>
    </citation>
    <scope>NUCLEOTIDE SEQUENCE</scope>
</reference>
<comment type="caution">
    <text evidence="8">The sequence shown here is derived from an EMBL/GenBank/DDBJ whole genome shotgun (WGS) entry which is preliminary data.</text>
</comment>
<evidence type="ECO:0000256" key="4">
    <source>
        <dbReference type="ARBA" id="ARBA00022833"/>
    </source>
</evidence>
<keyword evidence="2" id="KW-0227">DNA damage</keyword>
<evidence type="ECO:0000256" key="3">
    <source>
        <dbReference type="ARBA" id="ARBA00022771"/>
    </source>
</evidence>
<dbReference type="GO" id="GO:0008270">
    <property type="term" value="F:zinc ion binding"/>
    <property type="evidence" value="ECO:0007669"/>
    <property type="project" value="UniProtKB-KW"/>
</dbReference>
<dbReference type="CDD" id="cd01025">
    <property type="entry name" value="TOPRIM_recR"/>
    <property type="match status" value="1"/>
</dbReference>
<dbReference type="InterPro" id="IPR034137">
    <property type="entry name" value="TOPRIM_RecR"/>
</dbReference>
<evidence type="ECO:0000313" key="9">
    <source>
        <dbReference type="Proteomes" id="UP000837675"/>
    </source>
</evidence>
<proteinExistence type="inferred from homology"/>
<dbReference type="Pfam" id="PF02132">
    <property type="entry name" value="RecR_ZnF"/>
    <property type="match status" value="1"/>
</dbReference>
<keyword evidence="6" id="KW-0234">DNA repair</keyword>
<dbReference type="InterPro" id="IPR006171">
    <property type="entry name" value="TOPRIM_dom"/>
</dbReference>
<dbReference type="SUPFAM" id="SSF111304">
    <property type="entry name" value="Recombination protein RecR"/>
    <property type="match status" value="1"/>
</dbReference>
<evidence type="ECO:0000256" key="6">
    <source>
        <dbReference type="ARBA" id="ARBA00023204"/>
    </source>
</evidence>
<dbReference type="PANTHER" id="PTHR30446:SF0">
    <property type="entry name" value="RECOMBINATION PROTEIN RECR"/>
    <property type="match status" value="1"/>
</dbReference>
<dbReference type="PROSITE" id="PS50880">
    <property type="entry name" value="TOPRIM"/>
    <property type="match status" value="1"/>
</dbReference>
<evidence type="ECO:0000256" key="1">
    <source>
        <dbReference type="ARBA" id="ARBA00022723"/>
    </source>
</evidence>
<keyword evidence="1" id="KW-0479">Metal-binding</keyword>
<dbReference type="Proteomes" id="UP000837675">
    <property type="component" value="Unassembled WGS sequence"/>
</dbReference>
<dbReference type="SMART" id="SM00493">
    <property type="entry name" value="TOPRIM"/>
    <property type="match status" value="1"/>
</dbReference>
<keyword evidence="4" id="KW-0862">Zinc</keyword>
<dbReference type="InterPro" id="IPR000093">
    <property type="entry name" value="DNA_Rcmb_RecR"/>
</dbReference>
<dbReference type="Pfam" id="PF21176">
    <property type="entry name" value="RecR_HhH"/>
    <property type="match status" value="1"/>
</dbReference>
<dbReference type="PROSITE" id="PS01300">
    <property type="entry name" value="RECR"/>
    <property type="match status" value="1"/>
</dbReference>
<dbReference type="EMBL" id="CAJVAF010000344">
    <property type="protein sequence ID" value="CAG7599384.1"/>
    <property type="molecule type" value="Genomic_DNA"/>
</dbReference>
<sequence length="195" mass="21283">MQQNSLQNLISIIAKLPGLGHRSARRIVLHLLQHKELMHKLSESIISTAKEMKFCEICSNLDSVSPCAICGSNTRDKSLICVVEGVADLWALERSKLYNGLYHVLGGTLSAINGTTPESLTIDRLKRRLISNISEVIIATNATLEGESTGHYIASLVEKAGIKATRLAHGIPMGAELDHMDDGTLTIALKLRQLF</sequence>
<evidence type="ECO:0000256" key="5">
    <source>
        <dbReference type="ARBA" id="ARBA00023172"/>
    </source>
</evidence>
<gene>
    <name evidence="8" type="ORF">MHYMCMPASI_01093</name>
</gene>